<evidence type="ECO:0000256" key="5">
    <source>
        <dbReference type="ARBA" id="ARBA00036066"/>
    </source>
</evidence>
<evidence type="ECO:0000256" key="8">
    <source>
        <dbReference type="ARBA" id="ARBA00041137"/>
    </source>
</evidence>
<dbReference type="InterPro" id="IPR036188">
    <property type="entry name" value="FAD/NAD-bd_sf"/>
</dbReference>
<evidence type="ECO:0000256" key="6">
    <source>
        <dbReference type="ARBA" id="ARBA00037941"/>
    </source>
</evidence>
<evidence type="ECO:0000256" key="7">
    <source>
        <dbReference type="ARBA" id="ARBA00038878"/>
    </source>
</evidence>
<dbReference type="GO" id="GO:0047545">
    <property type="term" value="F:(S)-2-hydroxyglutarate dehydrogenase activity"/>
    <property type="evidence" value="ECO:0007669"/>
    <property type="project" value="UniProtKB-EC"/>
</dbReference>
<keyword evidence="2" id="KW-0285">Flavoprotein</keyword>
<sequence>MLRQFSRAFSKSGARFADYSHAVIGGGVVGLAVAAELAKQGHSVVLVEKNTQLGQETSSRNSEVIHAGLYYPKDSLKTRLCIEGKELIYSEAQAAGVEMKKVGKWIVAQTDKEDAFIEHMHYKAMDLGIKTELIPTQKAQFIEPAVEVKRGVLASPSTGIISAHSLMLYLQTILENNDGDIALGSQVTDIEKLSSGYKITVDTTVGKKESAAITVDNIVNSAGLYSDKVSNMLLPEDRHVKYHYAKGTYFQLNSTFPEVRRLIYPVPDKKLKGLGTHLTLSLDGQIKFGPDVEWVQDPTDYKPSSERLMEAHGAIMRYLPHVLPMDLEATYAGIRPKLNGPDSTEDFTDFIIREEEGFPGFVNLLGIESPGLTSSMAIGKYVANLYK</sequence>
<feature type="domain" description="FAD dependent oxidoreductase" evidence="9">
    <location>
        <begin position="22"/>
        <end position="385"/>
    </location>
</feature>
<dbReference type="PANTHER" id="PTHR43104">
    <property type="entry name" value="L-2-HYDROXYGLUTARATE DEHYDROGENASE, MITOCHONDRIAL"/>
    <property type="match status" value="1"/>
</dbReference>
<dbReference type="EC" id="1.1.99.2" evidence="7"/>
<dbReference type="PANTHER" id="PTHR43104:SF4">
    <property type="entry name" value="L-2-HYDROXYGLUTARATE DEHYDROGENASE, MITOCHONDRIAL"/>
    <property type="match status" value="1"/>
</dbReference>
<evidence type="ECO:0000313" key="10">
    <source>
        <dbReference type="EMBL" id="CDR42048.1"/>
    </source>
</evidence>
<comment type="cofactor">
    <cofactor evidence="1">
        <name>FAD</name>
        <dbReference type="ChEBI" id="CHEBI:57692"/>
    </cofactor>
</comment>
<evidence type="ECO:0000256" key="1">
    <source>
        <dbReference type="ARBA" id="ARBA00001974"/>
    </source>
</evidence>
<dbReference type="InterPro" id="IPR006076">
    <property type="entry name" value="FAD-dep_OxRdtase"/>
</dbReference>
<dbReference type="EMBL" id="LK052893">
    <property type="protein sequence ID" value="CDR42048.1"/>
    <property type="molecule type" value="Genomic_DNA"/>
</dbReference>
<evidence type="ECO:0000256" key="2">
    <source>
        <dbReference type="ARBA" id="ARBA00022630"/>
    </source>
</evidence>
<dbReference type="OrthoDB" id="498204at2759"/>
<evidence type="ECO:0000256" key="3">
    <source>
        <dbReference type="ARBA" id="ARBA00022827"/>
    </source>
</evidence>
<dbReference type="Gene3D" id="3.30.9.10">
    <property type="entry name" value="D-Amino Acid Oxidase, subunit A, domain 2"/>
    <property type="match status" value="1"/>
</dbReference>
<accession>A0A061B4X4</accession>
<organism evidence="10">
    <name type="scientific">Cyberlindnera fabianii</name>
    <name type="common">Yeast</name>
    <name type="synonym">Hansenula fabianii</name>
    <dbReference type="NCBI Taxonomy" id="36022"/>
    <lineage>
        <taxon>Eukaryota</taxon>
        <taxon>Fungi</taxon>
        <taxon>Dikarya</taxon>
        <taxon>Ascomycota</taxon>
        <taxon>Saccharomycotina</taxon>
        <taxon>Saccharomycetes</taxon>
        <taxon>Phaffomycetales</taxon>
        <taxon>Phaffomycetaceae</taxon>
        <taxon>Cyberlindnera</taxon>
    </lineage>
</organism>
<comment type="catalytic activity">
    <reaction evidence="5">
        <text>(S)-2-hydroxyglutarate + A = 2-oxoglutarate + AH2</text>
        <dbReference type="Rhea" id="RHEA:21252"/>
        <dbReference type="ChEBI" id="CHEBI:13193"/>
        <dbReference type="ChEBI" id="CHEBI:16782"/>
        <dbReference type="ChEBI" id="CHEBI:16810"/>
        <dbReference type="ChEBI" id="CHEBI:17499"/>
        <dbReference type="EC" id="1.1.99.2"/>
    </reaction>
</comment>
<dbReference type="VEuPathDB" id="FungiDB:BON22_4940"/>
<keyword evidence="3" id="KW-0274">FAD</keyword>
<comment type="similarity">
    <text evidence="6">Belongs to the L2HGDH family.</text>
</comment>
<dbReference type="Gene3D" id="3.50.50.60">
    <property type="entry name" value="FAD/NAD(P)-binding domain"/>
    <property type="match status" value="1"/>
</dbReference>
<keyword evidence="4" id="KW-0560">Oxidoreductase</keyword>
<reference evidence="10" key="1">
    <citation type="journal article" date="2014" name="Genome Announc.">
        <title>Genome sequence of the yeast Cyberlindnera fabianii (Hansenula fabianii).</title>
        <authorList>
            <person name="Freel K.C."/>
            <person name="Sarilar V."/>
            <person name="Neuveglise C."/>
            <person name="Devillers H."/>
            <person name="Friedrich A."/>
            <person name="Schacherer J."/>
        </authorList>
    </citation>
    <scope>NUCLEOTIDE SEQUENCE</scope>
    <source>
        <strain evidence="10">YJS4271</strain>
    </source>
</reference>
<evidence type="ECO:0000256" key="4">
    <source>
        <dbReference type="ARBA" id="ARBA00023002"/>
    </source>
</evidence>
<dbReference type="AlphaFoldDB" id="A0A061B4X4"/>
<protein>
    <recommendedName>
        <fullName evidence="8">L-2-hydroxyglutarate dehydrogenase, mitochondrial</fullName>
        <ecNumber evidence="7">1.1.99.2</ecNumber>
    </recommendedName>
</protein>
<gene>
    <name evidence="10" type="ORF">CYFA0S_08e03004g</name>
</gene>
<dbReference type="Pfam" id="PF01266">
    <property type="entry name" value="DAO"/>
    <property type="match status" value="1"/>
</dbReference>
<dbReference type="PhylomeDB" id="A0A061B4X4"/>
<dbReference type="SUPFAM" id="SSF51905">
    <property type="entry name" value="FAD/NAD(P)-binding domain"/>
    <property type="match status" value="1"/>
</dbReference>
<name>A0A061B4X4_CYBFA</name>
<proteinExistence type="inferred from homology"/>
<evidence type="ECO:0000259" key="9">
    <source>
        <dbReference type="Pfam" id="PF01266"/>
    </source>
</evidence>